<dbReference type="Proteomes" id="UP000236151">
    <property type="component" value="Unassembled WGS sequence"/>
</dbReference>
<dbReference type="AlphaFoldDB" id="A0A2K2FKY6"/>
<evidence type="ECO:0000256" key="1">
    <source>
        <dbReference type="ARBA" id="ARBA00001964"/>
    </source>
</evidence>
<dbReference type="PANTHER" id="PTHR47514">
    <property type="entry name" value="TRANSKETOLASE N-TERMINAL SECTION-RELATED"/>
    <property type="match status" value="1"/>
</dbReference>
<evidence type="ECO:0000313" key="6">
    <source>
        <dbReference type="Proteomes" id="UP000236151"/>
    </source>
</evidence>
<evidence type="ECO:0000256" key="2">
    <source>
        <dbReference type="ARBA" id="ARBA00007131"/>
    </source>
</evidence>
<name>A0A2K2FKY6_9CLOT</name>
<dbReference type="Pfam" id="PF00456">
    <property type="entry name" value="Transketolase_N"/>
    <property type="match status" value="1"/>
</dbReference>
<dbReference type="OrthoDB" id="8732661at2"/>
<keyword evidence="3" id="KW-0786">Thiamine pyrophosphate</keyword>
<dbReference type="RefSeq" id="WP_103080257.1">
    <property type="nucleotide sequence ID" value="NZ_CP021850.1"/>
</dbReference>
<comment type="similarity">
    <text evidence="2">Belongs to the transketolase family.</text>
</comment>
<reference evidence="5 6" key="1">
    <citation type="submission" date="2017-06" db="EMBL/GenBank/DDBJ databases">
        <title>Investigating the central metabolism of Clostridium thermosuccinogenes.</title>
        <authorList>
            <person name="Koendjbiharie J.G."/>
            <person name="van Kranenburg R."/>
        </authorList>
    </citation>
    <scope>NUCLEOTIDE SEQUENCE [LARGE SCALE GENOMIC DNA]</scope>
    <source>
        <strain evidence="5 6">DSM 5806</strain>
    </source>
</reference>
<evidence type="ECO:0000313" key="5">
    <source>
        <dbReference type="EMBL" id="PNU01128.1"/>
    </source>
</evidence>
<dbReference type="InterPro" id="IPR029061">
    <property type="entry name" value="THDP-binding"/>
</dbReference>
<dbReference type="PANTHER" id="PTHR47514:SF1">
    <property type="entry name" value="TRANSKETOLASE N-TERMINAL SECTION-RELATED"/>
    <property type="match status" value="1"/>
</dbReference>
<proteinExistence type="inferred from homology"/>
<comment type="caution">
    <text evidence="5">The sequence shown here is derived from an EMBL/GenBank/DDBJ whole genome shotgun (WGS) entry which is preliminary data.</text>
</comment>
<protein>
    <submittedName>
        <fullName evidence="5">Transketolase</fullName>
    </submittedName>
</protein>
<dbReference type="Gene3D" id="3.40.50.970">
    <property type="match status" value="1"/>
</dbReference>
<dbReference type="KEGG" id="cthd:CDO33_06145"/>
<evidence type="ECO:0000259" key="4">
    <source>
        <dbReference type="Pfam" id="PF00456"/>
    </source>
</evidence>
<organism evidence="5 6">
    <name type="scientific">Clostridium thermosuccinogenes</name>
    <dbReference type="NCBI Taxonomy" id="84032"/>
    <lineage>
        <taxon>Bacteria</taxon>
        <taxon>Bacillati</taxon>
        <taxon>Bacillota</taxon>
        <taxon>Clostridia</taxon>
        <taxon>Eubacteriales</taxon>
        <taxon>Clostridiaceae</taxon>
        <taxon>Clostridium</taxon>
    </lineage>
</organism>
<sequence length="276" mass="30830">MEYSDKDIEQLQLKCKEIRRDILNMIYNVQSGHGGGSLSIVEILVALYHKKLKVNPKIPQWEDRDRFILSKGHCTPAYYAVLADMGYFPHEDLMTSYRVINGRLQGHPDMKKTLGVDMSTGSLGIGLSAGCGMALGAKIKKKDFRVYVLIGDGETNEGQIWEAAKTAAHYKLENLTAIVDVNEYQNDGATKEEMDMSPLGAKWEAFGWKVLEVDGHDLRQILAAFDKAQECRSGPSVIICHTVKCKGVSFMEQDKVKYHGAPLNYEQLQQALSEIG</sequence>
<gene>
    <name evidence="5" type="ORF">CDQ84_03120</name>
</gene>
<keyword evidence="6" id="KW-1185">Reference proteome</keyword>
<dbReference type="SUPFAM" id="SSF52518">
    <property type="entry name" value="Thiamin diphosphate-binding fold (THDP-binding)"/>
    <property type="match status" value="1"/>
</dbReference>
<evidence type="ECO:0000256" key="3">
    <source>
        <dbReference type="ARBA" id="ARBA00023052"/>
    </source>
</evidence>
<feature type="domain" description="Transketolase N-terminal" evidence="4">
    <location>
        <begin position="16"/>
        <end position="274"/>
    </location>
</feature>
<dbReference type="CDD" id="cd02012">
    <property type="entry name" value="TPP_TK"/>
    <property type="match status" value="1"/>
</dbReference>
<dbReference type="EMBL" id="NIOJ01000004">
    <property type="protein sequence ID" value="PNU01128.1"/>
    <property type="molecule type" value="Genomic_DNA"/>
</dbReference>
<comment type="cofactor">
    <cofactor evidence="1">
        <name>thiamine diphosphate</name>
        <dbReference type="ChEBI" id="CHEBI:58937"/>
    </cofactor>
</comment>
<accession>A0A2K2FKY6</accession>
<dbReference type="InterPro" id="IPR005474">
    <property type="entry name" value="Transketolase_N"/>
</dbReference>